<proteinExistence type="predicted"/>
<dbReference type="Pfam" id="PF10321">
    <property type="entry name" value="7TM_GPCR_Srt"/>
    <property type="match status" value="1"/>
</dbReference>
<dbReference type="AlphaFoldDB" id="A0A2A6D2Z1"/>
<dbReference type="OrthoDB" id="5875846at2759"/>
<dbReference type="Proteomes" id="UP000005239">
    <property type="component" value="Unassembled WGS sequence"/>
</dbReference>
<evidence type="ECO:0000313" key="2">
    <source>
        <dbReference type="Proteomes" id="UP000005239"/>
    </source>
</evidence>
<accession>A0A2A6D2Z1</accession>
<protein>
    <submittedName>
        <fullName evidence="1">G protein-coupled receptor</fullName>
    </submittedName>
</protein>
<dbReference type="EnsemblMetazoa" id="PPA42462.1">
    <property type="protein sequence ID" value="PPA42462.1"/>
    <property type="gene ID" value="WBGene00280831"/>
</dbReference>
<keyword evidence="2" id="KW-1185">Reference proteome</keyword>
<sequence length="78" mass="8883">MLWLSIDDVIAIACNSIGFGFFLIEGSVFCSRPWFNWIVGCVGLGTWCGACFGCLLLVIFRLFELMNMKKRFEVILIH</sequence>
<organism evidence="1 2">
    <name type="scientific">Pristionchus pacificus</name>
    <name type="common">Parasitic nematode worm</name>
    <dbReference type="NCBI Taxonomy" id="54126"/>
    <lineage>
        <taxon>Eukaryota</taxon>
        <taxon>Metazoa</taxon>
        <taxon>Ecdysozoa</taxon>
        <taxon>Nematoda</taxon>
        <taxon>Chromadorea</taxon>
        <taxon>Rhabditida</taxon>
        <taxon>Rhabditina</taxon>
        <taxon>Diplogasteromorpha</taxon>
        <taxon>Diplogasteroidea</taxon>
        <taxon>Neodiplogasteridae</taxon>
        <taxon>Pristionchus</taxon>
    </lineage>
</organism>
<dbReference type="PANTHER" id="PTHR23021:SF11">
    <property type="entry name" value="SERPENTINE RECEPTOR, CLASS T"/>
    <property type="match status" value="1"/>
</dbReference>
<reference evidence="2" key="1">
    <citation type="journal article" date="2008" name="Nat. Genet.">
        <title>The Pristionchus pacificus genome provides a unique perspective on nematode lifestyle and parasitism.</title>
        <authorList>
            <person name="Dieterich C."/>
            <person name="Clifton S.W."/>
            <person name="Schuster L.N."/>
            <person name="Chinwalla A."/>
            <person name="Delehaunty K."/>
            <person name="Dinkelacker I."/>
            <person name="Fulton L."/>
            <person name="Fulton R."/>
            <person name="Godfrey J."/>
            <person name="Minx P."/>
            <person name="Mitreva M."/>
            <person name="Roeseler W."/>
            <person name="Tian H."/>
            <person name="Witte H."/>
            <person name="Yang S.P."/>
            <person name="Wilson R.K."/>
            <person name="Sommer R.J."/>
        </authorList>
    </citation>
    <scope>NUCLEOTIDE SEQUENCE [LARGE SCALE GENOMIC DNA]</scope>
    <source>
        <strain evidence="2">PS312</strain>
    </source>
</reference>
<dbReference type="PANTHER" id="PTHR23021">
    <property type="entry name" value="SERPENTINE RECEPTOR, CLASS T"/>
    <property type="match status" value="1"/>
</dbReference>
<reference evidence="1" key="2">
    <citation type="submission" date="2022-06" db="UniProtKB">
        <authorList>
            <consortium name="EnsemblMetazoa"/>
        </authorList>
    </citation>
    <scope>IDENTIFICATION</scope>
    <source>
        <strain evidence="1">PS312</strain>
    </source>
</reference>
<name>A0A2A6D2Z1_PRIPA</name>
<evidence type="ECO:0000313" key="1">
    <source>
        <dbReference type="EnsemblMetazoa" id="PPA42462.1"/>
    </source>
</evidence>
<accession>A0A8R1YWY1</accession>
<gene>
    <name evidence="1" type="primary">WBGene00280831</name>
</gene>
<dbReference type="InterPro" id="IPR019425">
    <property type="entry name" value="7TM_GPCR_serpentine_rcpt_Srt"/>
</dbReference>